<dbReference type="InterPro" id="IPR012340">
    <property type="entry name" value="NA-bd_OB-fold"/>
</dbReference>
<dbReference type="InterPro" id="IPR045864">
    <property type="entry name" value="aa-tRNA-synth_II/BPL/LPL"/>
</dbReference>
<dbReference type="GO" id="GO:0005739">
    <property type="term" value="C:mitochondrion"/>
    <property type="evidence" value="ECO:0007669"/>
    <property type="project" value="TreeGrafter"/>
</dbReference>
<evidence type="ECO:0000313" key="8">
    <source>
        <dbReference type="Proteomes" id="UP001177023"/>
    </source>
</evidence>
<evidence type="ECO:0000259" key="6">
    <source>
        <dbReference type="PROSITE" id="PS50862"/>
    </source>
</evidence>
<evidence type="ECO:0000256" key="2">
    <source>
        <dbReference type="ARBA" id="ARBA00022741"/>
    </source>
</evidence>
<keyword evidence="1" id="KW-0436">Ligase</keyword>
<dbReference type="SUPFAM" id="SSF55681">
    <property type="entry name" value="Class II aaRS and biotin synthetases"/>
    <property type="match status" value="1"/>
</dbReference>
<dbReference type="PANTHER" id="PTHR22594">
    <property type="entry name" value="ASPARTYL/LYSYL-TRNA SYNTHETASE"/>
    <property type="match status" value="1"/>
</dbReference>
<feature type="domain" description="Aminoacyl-transfer RNA synthetases class-II family profile" evidence="6">
    <location>
        <begin position="171"/>
        <end position="456"/>
    </location>
</feature>
<keyword evidence="8" id="KW-1185">Reference proteome</keyword>
<dbReference type="CDD" id="cd04318">
    <property type="entry name" value="EcAsnRS_like_N"/>
    <property type="match status" value="1"/>
</dbReference>
<dbReference type="InterPro" id="IPR004364">
    <property type="entry name" value="Aa-tRNA-synt_II"/>
</dbReference>
<dbReference type="GO" id="GO:0003676">
    <property type="term" value="F:nucleic acid binding"/>
    <property type="evidence" value="ECO:0007669"/>
    <property type="project" value="InterPro"/>
</dbReference>
<protein>
    <recommendedName>
        <fullName evidence="6">Aminoacyl-transfer RNA synthetases class-II family profile domain-containing protein</fullName>
    </recommendedName>
</protein>
<dbReference type="Proteomes" id="UP001177023">
    <property type="component" value="Unassembled WGS sequence"/>
</dbReference>
<evidence type="ECO:0000256" key="5">
    <source>
        <dbReference type="ARBA" id="ARBA00023146"/>
    </source>
</evidence>
<dbReference type="PROSITE" id="PS50862">
    <property type="entry name" value="AA_TRNA_LIGASE_II"/>
    <property type="match status" value="1"/>
</dbReference>
<reference evidence="7" key="1">
    <citation type="submission" date="2023-06" db="EMBL/GenBank/DDBJ databases">
        <authorList>
            <person name="Delattre M."/>
        </authorList>
    </citation>
    <scope>NUCLEOTIDE SEQUENCE</scope>
    <source>
        <strain evidence="7">AF72</strain>
    </source>
</reference>
<keyword evidence="2" id="KW-0547">Nucleotide-binding</keyword>
<evidence type="ECO:0000256" key="4">
    <source>
        <dbReference type="ARBA" id="ARBA00022917"/>
    </source>
</evidence>
<evidence type="ECO:0000256" key="3">
    <source>
        <dbReference type="ARBA" id="ARBA00022840"/>
    </source>
</evidence>
<proteinExistence type="predicted"/>
<comment type="caution">
    <text evidence="7">The sequence shown here is derived from an EMBL/GenBank/DDBJ whole genome shotgun (WGS) entry which is preliminary data.</text>
</comment>
<name>A0AA36CF50_9BILA</name>
<dbReference type="InterPro" id="IPR006195">
    <property type="entry name" value="aa-tRNA-synth_II"/>
</dbReference>
<dbReference type="Pfam" id="PF00152">
    <property type="entry name" value="tRNA-synt_2"/>
    <property type="match status" value="1"/>
</dbReference>
<gene>
    <name evidence="7" type="ORF">MSPICULIGERA_LOCUS6402</name>
</gene>
<accession>A0AA36CF50</accession>
<dbReference type="GO" id="GO:0005524">
    <property type="term" value="F:ATP binding"/>
    <property type="evidence" value="ECO:0007669"/>
    <property type="project" value="UniProtKB-KW"/>
</dbReference>
<evidence type="ECO:0000256" key="1">
    <source>
        <dbReference type="ARBA" id="ARBA00022598"/>
    </source>
</evidence>
<dbReference type="Gene3D" id="3.30.930.10">
    <property type="entry name" value="Bira Bifunctional Protein, Domain 2"/>
    <property type="match status" value="1"/>
</dbReference>
<keyword evidence="4" id="KW-0648">Protein biosynthesis</keyword>
<dbReference type="Gene3D" id="2.40.50.140">
    <property type="entry name" value="Nucleic acid-binding proteins"/>
    <property type="match status" value="1"/>
</dbReference>
<dbReference type="InterPro" id="IPR004365">
    <property type="entry name" value="NA-bd_OB_tRNA"/>
</dbReference>
<organism evidence="7 8">
    <name type="scientific">Mesorhabditis spiculigera</name>
    <dbReference type="NCBI Taxonomy" id="96644"/>
    <lineage>
        <taxon>Eukaryota</taxon>
        <taxon>Metazoa</taxon>
        <taxon>Ecdysozoa</taxon>
        <taxon>Nematoda</taxon>
        <taxon>Chromadorea</taxon>
        <taxon>Rhabditida</taxon>
        <taxon>Rhabditina</taxon>
        <taxon>Rhabditomorpha</taxon>
        <taxon>Rhabditoidea</taxon>
        <taxon>Rhabditidae</taxon>
        <taxon>Mesorhabditinae</taxon>
        <taxon>Mesorhabditis</taxon>
    </lineage>
</organism>
<dbReference type="GO" id="GO:0004816">
    <property type="term" value="F:asparagine-tRNA ligase activity"/>
    <property type="evidence" value="ECO:0007669"/>
    <property type="project" value="TreeGrafter"/>
</dbReference>
<dbReference type="SUPFAM" id="SSF50249">
    <property type="entry name" value="Nucleic acid-binding proteins"/>
    <property type="match status" value="1"/>
</dbReference>
<dbReference type="PANTHER" id="PTHR22594:SF34">
    <property type="entry name" value="ASPARAGINE--TRNA LIGASE, MITOCHONDRIAL-RELATED"/>
    <property type="match status" value="1"/>
</dbReference>
<dbReference type="GO" id="GO:0006421">
    <property type="term" value="P:asparaginyl-tRNA aminoacylation"/>
    <property type="evidence" value="ECO:0007669"/>
    <property type="project" value="TreeGrafter"/>
</dbReference>
<evidence type="ECO:0000313" key="7">
    <source>
        <dbReference type="EMBL" id="CAJ0567868.1"/>
    </source>
</evidence>
<dbReference type="EMBL" id="CATQJA010001592">
    <property type="protein sequence ID" value="CAJ0567868.1"/>
    <property type="molecule type" value="Genomic_DNA"/>
</dbReference>
<feature type="non-terminal residue" evidence="7">
    <location>
        <position position="1"/>
    </location>
</feature>
<sequence>MLATIRVRFANGVYDNWFWELLRSLVGVAWRMLRLLLPGSCVRSFAPACSTLSKVFEQQQECGHAEIHGWVVRSSKFSKMSFVRVHDGTSTRNVQIVVPKSVYKNVPVGAAIAVSGNWAKSRGAEQDMELHAEQLRICATDENPDYEQKSADAIRQAVHLRARHPGFAAIMRLRSRLTILTHAFFEENDYVHIDTPVLTSNDCEGAGETFTVHAEKPDYFGVNKKMFLSVSSQMHLEAMTSGIPRVYTIGSAFRADIQPHSRTHLAEFRMLEAEVAFCETLTEICDVVEKYMLFILKGFAALKGDVELARSFAKEVSEPMKRLQPGLARFPRITYDEALAILAKHEENIDGRGLSKANEMFLAAHFGSPVFVTNFPIDQKPPTRSICSGRGLARWPAAGVREQDPDELMKRNAQPELAWYAELRRRGKPTSAGFGIGFDRLLQCHLGEPSIRDVIPFPRWYSPQGRINAQC</sequence>
<keyword evidence="5" id="KW-0030">Aminoacyl-tRNA synthetase</keyword>
<dbReference type="AlphaFoldDB" id="A0AA36CF50"/>
<keyword evidence="3" id="KW-0067">ATP-binding</keyword>
<dbReference type="Pfam" id="PF01336">
    <property type="entry name" value="tRNA_anti-codon"/>
    <property type="match status" value="1"/>
</dbReference>